<protein>
    <submittedName>
        <fullName evidence="7">ATP-binding cassette domain-containing protein</fullName>
    </submittedName>
</protein>
<dbReference type="PANTHER" id="PTHR43820:SF2">
    <property type="entry name" value="ABC TRANSPORTER ATP-BINDING PROTEIN"/>
    <property type="match status" value="1"/>
</dbReference>
<keyword evidence="4 7" id="KW-0067">ATP-binding</keyword>
<dbReference type="RefSeq" id="WP_220229040.1">
    <property type="nucleotide sequence ID" value="NZ_JAICBX010000002.1"/>
</dbReference>
<dbReference type="InterPro" id="IPR003439">
    <property type="entry name" value="ABC_transporter-like_ATP-bd"/>
</dbReference>
<dbReference type="GO" id="GO:0016887">
    <property type="term" value="F:ATP hydrolysis activity"/>
    <property type="evidence" value="ECO:0007669"/>
    <property type="project" value="InterPro"/>
</dbReference>
<evidence type="ECO:0000313" key="7">
    <source>
        <dbReference type="EMBL" id="MBW8638416.1"/>
    </source>
</evidence>
<dbReference type="InterPro" id="IPR027417">
    <property type="entry name" value="P-loop_NTPase"/>
</dbReference>
<keyword evidence="8" id="KW-1185">Reference proteome</keyword>
<dbReference type="GO" id="GO:0015658">
    <property type="term" value="F:branched-chain amino acid transmembrane transporter activity"/>
    <property type="evidence" value="ECO:0007669"/>
    <property type="project" value="TreeGrafter"/>
</dbReference>
<dbReference type="Pfam" id="PF00005">
    <property type="entry name" value="ABC_tran"/>
    <property type="match status" value="1"/>
</dbReference>
<keyword evidence="5" id="KW-0029">Amino-acid transport</keyword>
<dbReference type="InterPro" id="IPR003593">
    <property type="entry name" value="AAA+_ATPase"/>
</dbReference>
<organism evidence="7 8">
    <name type="scientific">Flavimaribacter sediminis</name>
    <dbReference type="NCBI Taxonomy" id="2865987"/>
    <lineage>
        <taxon>Bacteria</taxon>
        <taxon>Pseudomonadati</taxon>
        <taxon>Pseudomonadota</taxon>
        <taxon>Alphaproteobacteria</taxon>
        <taxon>Hyphomicrobiales</taxon>
        <taxon>Rhizobiaceae</taxon>
        <taxon>Flavimaribacter</taxon>
    </lineage>
</organism>
<evidence type="ECO:0000256" key="5">
    <source>
        <dbReference type="ARBA" id="ARBA00022970"/>
    </source>
</evidence>
<evidence type="ECO:0000259" key="6">
    <source>
        <dbReference type="PROSITE" id="PS50893"/>
    </source>
</evidence>
<comment type="similarity">
    <text evidence="1">Belongs to the ABC transporter superfamily.</text>
</comment>
<sequence>MSKPHSLAISKLSGGYGDVTVIRDVSLTVEPGKIVFVTGRNGVGKTTLIKLIAGQLAAQSGNILFGERDMRAEPPHARRAIGIGYAPQESVVFDDLSVRENLTLQYRDRDLARYEALFASFPRLRERRAQRAGTLSGGEKKILSFCRAVAEDTQLVMLDEPTEGVQPENIERMATHVATEAGKGRGFLIVEQNLGFAERLADHAHVLDHGACIFETPGGADLRARLAERLAL</sequence>
<keyword evidence="2" id="KW-0813">Transport</keyword>
<dbReference type="PROSITE" id="PS50893">
    <property type="entry name" value="ABC_TRANSPORTER_2"/>
    <property type="match status" value="1"/>
</dbReference>
<name>A0AAE2ZPD1_9HYPH</name>
<evidence type="ECO:0000256" key="4">
    <source>
        <dbReference type="ARBA" id="ARBA00022840"/>
    </source>
</evidence>
<comment type="caution">
    <text evidence="7">The sequence shown here is derived from an EMBL/GenBank/DDBJ whole genome shotgun (WGS) entry which is preliminary data.</text>
</comment>
<evidence type="ECO:0000256" key="1">
    <source>
        <dbReference type="ARBA" id="ARBA00005417"/>
    </source>
</evidence>
<evidence type="ECO:0000313" key="8">
    <source>
        <dbReference type="Proteomes" id="UP001196509"/>
    </source>
</evidence>
<dbReference type="SMART" id="SM00382">
    <property type="entry name" value="AAA"/>
    <property type="match status" value="1"/>
</dbReference>
<accession>A0AAE2ZPD1</accession>
<feature type="domain" description="ABC transporter" evidence="6">
    <location>
        <begin position="7"/>
        <end position="232"/>
    </location>
</feature>
<dbReference type="GO" id="GO:0005524">
    <property type="term" value="F:ATP binding"/>
    <property type="evidence" value="ECO:0007669"/>
    <property type="project" value="UniProtKB-KW"/>
</dbReference>
<keyword evidence="3" id="KW-0547">Nucleotide-binding</keyword>
<gene>
    <name evidence="7" type="ORF">K1W69_14560</name>
</gene>
<evidence type="ECO:0000256" key="2">
    <source>
        <dbReference type="ARBA" id="ARBA00022448"/>
    </source>
</evidence>
<dbReference type="InterPro" id="IPR052156">
    <property type="entry name" value="BCAA_Transport_ATP-bd_LivF"/>
</dbReference>
<proteinExistence type="inferred from homology"/>
<evidence type="ECO:0000256" key="3">
    <source>
        <dbReference type="ARBA" id="ARBA00022741"/>
    </source>
</evidence>
<reference evidence="7" key="1">
    <citation type="submission" date="2021-08" db="EMBL/GenBank/DDBJ databases">
        <title>Hoeflea bacterium WL0058 sp. nov., isolated from the sediment.</title>
        <authorList>
            <person name="Wang L."/>
            <person name="Zhang D."/>
        </authorList>
    </citation>
    <scope>NUCLEOTIDE SEQUENCE</scope>
    <source>
        <strain evidence="7">WL0058</strain>
    </source>
</reference>
<dbReference type="PANTHER" id="PTHR43820">
    <property type="entry name" value="HIGH-AFFINITY BRANCHED-CHAIN AMINO ACID TRANSPORT ATP-BINDING PROTEIN LIVF"/>
    <property type="match status" value="1"/>
</dbReference>
<dbReference type="Proteomes" id="UP001196509">
    <property type="component" value="Unassembled WGS sequence"/>
</dbReference>
<dbReference type="GO" id="GO:0015807">
    <property type="term" value="P:L-amino acid transport"/>
    <property type="evidence" value="ECO:0007669"/>
    <property type="project" value="TreeGrafter"/>
</dbReference>
<dbReference type="SUPFAM" id="SSF52540">
    <property type="entry name" value="P-loop containing nucleoside triphosphate hydrolases"/>
    <property type="match status" value="1"/>
</dbReference>
<dbReference type="AlphaFoldDB" id="A0AAE2ZPD1"/>
<dbReference type="EMBL" id="JAICBX010000002">
    <property type="protein sequence ID" value="MBW8638416.1"/>
    <property type="molecule type" value="Genomic_DNA"/>
</dbReference>
<dbReference type="Gene3D" id="3.40.50.300">
    <property type="entry name" value="P-loop containing nucleotide triphosphate hydrolases"/>
    <property type="match status" value="1"/>
</dbReference>